<sequence>MEPSMFSSSTTMNSALFMESSFAKHASSSPSNMSLLSVLVNHSAAPSFSKQQQQQEQDYLDEHDDDFPSTSLDSPVCVMSNLPTSAFSPIPDLGGHYEEATQRMLHRIQSARQDLQQQTQPSFLLPDNLEDSSRGFTLQPRRTSMGQQLQEQQDCLEETEDDDIFEMDL</sequence>
<dbReference type="Proteomes" id="UP001153069">
    <property type="component" value="Unassembled WGS sequence"/>
</dbReference>
<evidence type="ECO:0000313" key="3">
    <source>
        <dbReference type="Proteomes" id="UP001153069"/>
    </source>
</evidence>
<proteinExistence type="predicted"/>
<feature type="region of interest" description="Disordered" evidence="1">
    <location>
        <begin position="111"/>
        <end position="169"/>
    </location>
</feature>
<feature type="compositionally biased region" description="Acidic residues" evidence="1">
    <location>
        <begin position="58"/>
        <end position="67"/>
    </location>
</feature>
<protein>
    <submittedName>
        <fullName evidence="2">Uncharacterized protein</fullName>
    </submittedName>
</protein>
<reference evidence="2" key="1">
    <citation type="submission" date="2020-06" db="EMBL/GenBank/DDBJ databases">
        <authorList>
            <consortium name="Plant Systems Biology data submission"/>
        </authorList>
    </citation>
    <scope>NUCLEOTIDE SEQUENCE</scope>
    <source>
        <strain evidence="2">D6</strain>
    </source>
</reference>
<comment type="caution">
    <text evidence="2">The sequence shown here is derived from an EMBL/GenBank/DDBJ whole genome shotgun (WGS) entry which is preliminary data.</text>
</comment>
<feature type="region of interest" description="Disordered" evidence="1">
    <location>
        <begin position="46"/>
        <end position="75"/>
    </location>
</feature>
<evidence type="ECO:0000256" key="1">
    <source>
        <dbReference type="SAM" id="MobiDB-lite"/>
    </source>
</evidence>
<evidence type="ECO:0000313" key="2">
    <source>
        <dbReference type="EMBL" id="CAB9501626.1"/>
    </source>
</evidence>
<dbReference type="EMBL" id="CAICTM010000113">
    <property type="protein sequence ID" value="CAB9501626.1"/>
    <property type="molecule type" value="Genomic_DNA"/>
</dbReference>
<feature type="compositionally biased region" description="Acidic residues" evidence="1">
    <location>
        <begin position="154"/>
        <end position="169"/>
    </location>
</feature>
<feature type="compositionally biased region" description="Polar residues" evidence="1">
    <location>
        <begin position="134"/>
        <end position="146"/>
    </location>
</feature>
<organism evidence="2 3">
    <name type="scientific">Seminavis robusta</name>
    <dbReference type="NCBI Taxonomy" id="568900"/>
    <lineage>
        <taxon>Eukaryota</taxon>
        <taxon>Sar</taxon>
        <taxon>Stramenopiles</taxon>
        <taxon>Ochrophyta</taxon>
        <taxon>Bacillariophyta</taxon>
        <taxon>Bacillariophyceae</taxon>
        <taxon>Bacillariophycidae</taxon>
        <taxon>Naviculales</taxon>
        <taxon>Naviculaceae</taxon>
        <taxon>Seminavis</taxon>
    </lineage>
</organism>
<accession>A0A9N8H5G8</accession>
<name>A0A9N8H5G8_9STRA</name>
<keyword evidence="3" id="KW-1185">Reference proteome</keyword>
<dbReference type="AlphaFoldDB" id="A0A9N8H5G8"/>
<feature type="compositionally biased region" description="Polar residues" evidence="1">
    <location>
        <begin position="111"/>
        <end position="122"/>
    </location>
</feature>
<gene>
    <name evidence="2" type="ORF">SEMRO_114_G056200.1</name>
</gene>